<protein>
    <submittedName>
        <fullName evidence="1">Uncharacterized protein</fullName>
    </submittedName>
</protein>
<feature type="non-terminal residue" evidence="1">
    <location>
        <position position="1"/>
    </location>
</feature>
<keyword evidence="2" id="KW-1185">Reference proteome</keyword>
<dbReference type="EMBL" id="JAODYH010000023">
    <property type="protein sequence ID" value="MCT9813499.1"/>
    <property type="molecule type" value="Genomic_DNA"/>
</dbReference>
<organism evidence="1 2">
    <name type="scientific">Acidovorax bellezanensis</name>
    <dbReference type="NCBI Taxonomy" id="2976702"/>
    <lineage>
        <taxon>Bacteria</taxon>
        <taxon>Pseudomonadati</taxon>
        <taxon>Pseudomonadota</taxon>
        <taxon>Betaproteobacteria</taxon>
        <taxon>Burkholderiales</taxon>
        <taxon>Comamonadaceae</taxon>
        <taxon>Acidovorax</taxon>
    </lineage>
</organism>
<feature type="non-terminal residue" evidence="1">
    <location>
        <position position="125"/>
    </location>
</feature>
<reference evidence="1 2" key="1">
    <citation type="submission" date="2022-09" db="EMBL/GenBank/DDBJ databases">
        <title>Draft genome of isolate Be4.</title>
        <authorList>
            <person name="Sanchez-Castro I."/>
            <person name="Martinez-Rodriguez P."/>
            <person name="Descostes M."/>
            <person name="Merroun M."/>
        </authorList>
    </citation>
    <scope>NUCLEOTIDE SEQUENCE [LARGE SCALE GENOMIC DNA]</scope>
    <source>
        <strain evidence="1 2">Be4</strain>
    </source>
</reference>
<sequence length="125" mass="12175">TVPAGTTGGIVVTVPTTDDPVFEGSEQLNLTGTLTGATLNGTPLPAGITDTGHATITDMQGPGADVPVLDVSDPGLVNEGSSAVFNLTLSHAVDAPTTLSFTFSGQADAGDIGTPVVTVGGTVVA</sequence>
<gene>
    <name evidence="1" type="ORF">N0K08_22980</name>
</gene>
<name>A0ABT2PUH9_9BURK</name>
<dbReference type="RefSeq" id="WP_408642998.1">
    <property type="nucleotide sequence ID" value="NZ_JAODYH010000023.1"/>
</dbReference>
<accession>A0ABT2PUH9</accession>
<evidence type="ECO:0000313" key="1">
    <source>
        <dbReference type="EMBL" id="MCT9813499.1"/>
    </source>
</evidence>
<proteinExistence type="predicted"/>
<dbReference type="Proteomes" id="UP001525968">
    <property type="component" value="Unassembled WGS sequence"/>
</dbReference>
<comment type="caution">
    <text evidence="1">The sequence shown here is derived from an EMBL/GenBank/DDBJ whole genome shotgun (WGS) entry which is preliminary data.</text>
</comment>
<evidence type="ECO:0000313" key="2">
    <source>
        <dbReference type="Proteomes" id="UP001525968"/>
    </source>
</evidence>